<proteinExistence type="predicted"/>
<dbReference type="InterPro" id="IPR039532">
    <property type="entry name" value="TetR_C_Firmicutes"/>
</dbReference>
<dbReference type="Gene3D" id="1.10.357.10">
    <property type="entry name" value="Tetracycline Repressor, domain 2"/>
    <property type="match status" value="1"/>
</dbReference>
<dbReference type="PROSITE" id="PS50977">
    <property type="entry name" value="HTH_TETR_2"/>
    <property type="match status" value="1"/>
</dbReference>
<evidence type="ECO:0000256" key="2">
    <source>
        <dbReference type="PROSITE-ProRule" id="PRU00335"/>
    </source>
</evidence>
<feature type="domain" description="HTH tetR-type" evidence="3">
    <location>
        <begin position="12"/>
        <end position="72"/>
    </location>
</feature>
<keyword evidence="1 2" id="KW-0238">DNA-binding</keyword>
<reference evidence="4 5" key="1">
    <citation type="submission" date="2020-10" db="EMBL/GenBank/DDBJ databases">
        <title>ChiBAC.</title>
        <authorList>
            <person name="Zenner C."/>
            <person name="Hitch T.C.A."/>
            <person name="Clavel T."/>
        </authorList>
    </citation>
    <scope>NUCLEOTIDE SEQUENCE [LARGE SCALE GENOMIC DNA]</scope>
    <source>
        <strain evidence="4 5">DSM 109015</strain>
    </source>
</reference>
<keyword evidence="5" id="KW-1185">Reference proteome</keyword>
<dbReference type="Proteomes" id="UP000768567">
    <property type="component" value="Unassembled WGS sequence"/>
</dbReference>
<accession>A0ABR9R3U7</accession>
<dbReference type="PANTHER" id="PTHR43479:SF7">
    <property type="entry name" value="TETR-FAMILY TRANSCRIPTIONAL REGULATOR"/>
    <property type="match status" value="1"/>
</dbReference>
<dbReference type="Pfam" id="PF14278">
    <property type="entry name" value="TetR_C_8"/>
    <property type="match status" value="1"/>
</dbReference>
<evidence type="ECO:0000313" key="5">
    <source>
        <dbReference type="Proteomes" id="UP000768567"/>
    </source>
</evidence>
<gene>
    <name evidence="4" type="ORF">INF35_07375</name>
</gene>
<sequence>MNAKGDANRSVRMTKRRLCDALITLLAQKPVREITVRELTALAKVSRGTFYFHYTDIYDLLAQIEREQFEGLDALMGVLLPSLDSDVPPEALRTLFAYLNENEALCSALMGPNGDPVFVRRIREMLERRCIGHFAEPGCETPRQLYLTSFAVNGCVGSIETWLLNGRKESPDRMAALLWDAVRAIRTAATTVRLPGQVAQDMTKP</sequence>
<dbReference type="RefSeq" id="WP_193501058.1">
    <property type="nucleotide sequence ID" value="NZ_JADCKC010000002.1"/>
</dbReference>
<dbReference type="Pfam" id="PF00440">
    <property type="entry name" value="TetR_N"/>
    <property type="match status" value="1"/>
</dbReference>
<dbReference type="InterPro" id="IPR050624">
    <property type="entry name" value="HTH-type_Tx_Regulator"/>
</dbReference>
<protein>
    <submittedName>
        <fullName evidence="4">TetR/AcrR family transcriptional regulator</fullName>
    </submittedName>
</protein>
<dbReference type="PANTHER" id="PTHR43479">
    <property type="entry name" value="ACREF/ENVCD OPERON REPRESSOR-RELATED"/>
    <property type="match status" value="1"/>
</dbReference>
<dbReference type="EMBL" id="JADCKC010000002">
    <property type="protein sequence ID" value="MBE5037602.1"/>
    <property type="molecule type" value="Genomic_DNA"/>
</dbReference>
<comment type="caution">
    <text evidence="4">The sequence shown here is derived from an EMBL/GenBank/DDBJ whole genome shotgun (WGS) entry which is preliminary data.</text>
</comment>
<evidence type="ECO:0000256" key="1">
    <source>
        <dbReference type="ARBA" id="ARBA00023125"/>
    </source>
</evidence>
<dbReference type="InterPro" id="IPR009057">
    <property type="entry name" value="Homeodomain-like_sf"/>
</dbReference>
<evidence type="ECO:0000313" key="4">
    <source>
        <dbReference type="EMBL" id="MBE5037602.1"/>
    </source>
</evidence>
<name>A0ABR9R3U7_9FIRM</name>
<dbReference type="SUPFAM" id="SSF46689">
    <property type="entry name" value="Homeodomain-like"/>
    <property type="match status" value="1"/>
</dbReference>
<feature type="DNA-binding region" description="H-T-H motif" evidence="2">
    <location>
        <begin position="35"/>
        <end position="54"/>
    </location>
</feature>
<organism evidence="4 5">
    <name type="scientific">Gemmiger gallinarum</name>
    <dbReference type="NCBI Taxonomy" id="2779354"/>
    <lineage>
        <taxon>Bacteria</taxon>
        <taxon>Bacillati</taxon>
        <taxon>Bacillota</taxon>
        <taxon>Clostridia</taxon>
        <taxon>Eubacteriales</taxon>
        <taxon>Gemmiger</taxon>
    </lineage>
</organism>
<evidence type="ECO:0000259" key="3">
    <source>
        <dbReference type="PROSITE" id="PS50977"/>
    </source>
</evidence>
<dbReference type="InterPro" id="IPR001647">
    <property type="entry name" value="HTH_TetR"/>
</dbReference>